<feature type="compositionally biased region" description="Low complexity" evidence="1">
    <location>
        <begin position="421"/>
        <end position="431"/>
    </location>
</feature>
<feature type="compositionally biased region" description="Polar residues" evidence="1">
    <location>
        <begin position="47"/>
        <end position="58"/>
    </location>
</feature>
<proteinExistence type="predicted"/>
<name>A0A9P4Y7L5_CRYP1</name>
<feature type="compositionally biased region" description="Basic and acidic residues" evidence="1">
    <location>
        <begin position="384"/>
        <end position="394"/>
    </location>
</feature>
<organism evidence="2 3">
    <name type="scientific">Cryphonectria parasitica (strain ATCC 38755 / EP155)</name>
    <dbReference type="NCBI Taxonomy" id="660469"/>
    <lineage>
        <taxon>Eukaryota</taxon>
        <taxon>Fungi</taxon>
        <taxon>Dikarya</taxon>
        <taxon>Ascomycota</taxon>
        <taxon>Pezizomycotina</taxon>
        <taxon>Sordariomycetes</taxon>
        <taxon>Sordariomycetidae</taxon>
        <taxon>Diaporthales</taxon>
        <taxon>Cryphonectriaceae</taxon>
        <taxon>Cryphonectria-Endothia species complex</taxon>
        <taxon>Cryphonectria</taxon>
    </lineage>
</organism>
<feature type="compositionally biased region" description="Basic and acidic residues" evidence="1">
    <location>
        <begin position="28"/>
        <end position="37"/>
    </location>
</feature>
<feature type="region of interest" description="Disordered" evidence="1">
    <location>
        <begin position="383"/>
        <end position="441"/>
    </location>
</feature>
<dbReference type="OrthoDB" id="3485856at2759"/>
<dbReference type="AlphaFoldDB" id="A0A9P4Y7L5"/>
<keyword evidence="3" id="KW-1185">Reference proteome</keyword>
<comment type="caution">
    <text evidence="2">The sequence shown here is derived from an EMBL/GenBank/DDBJ whole genome shotgun (WGS) entry which is preliminary data.</text>
</comment>
<protein>
    <submittedName>
        <fullName evidence="2">Uncharacterized protein</fullName>
    </submittedName>
</protein>
<gene>
    <name evidence="2" type="ORF">M406DRAFT_349735</name>
</gene>
<dbReference type="RefSeq" id="XP_040779405.1">
    <property type="nucleotide sequence ID" value="XM_040922497.1"/>
</dbReference>
<evidence type="ECO:0000313" key="2">
    <source>
        <dbReference type="EMBL" id="KAF3768444.1"/>
    </source>
</evidence>
<dbReference type="GeneID" id="63839626"/>
<feature type="region of interest" description="Disordered" evidence="1">
    <location>
        <begin position="1"/>
        <end position="79"/>
    </location>
</feature>
<dbReference type="Proteomes" id="UP000803844">
    <property type="component" value="Unassembled WGS sequence"/>
</dbReference>
<evidence type="ECO:0000313" key="3">
    <source>
        <dbReference type="Proteomes" id="UP000803844"/>
    </source>
</evidence>
<evidence type="ECO:0000256" key="1">
    <source>
        <dbReference type="SAM" id="MobiDB-lite"/>
    </source>
</evidence>
<sequence>MVTCGKEATALSFAPSPPLSASPNGGASDRDLDDTQKGHGPQRSRSDSPPASITSSLADAQPHARSVTSSFTSDLQHEPARPLRALALGSHGGQQEEERIQSRDDLERAFSLIQASQRGLLSDSSESLDRVALQISPSRYLELRQRLEDHGLLEYFDHGALRYDWNPDRGTLVLRLMASHLHERMKLCISDEIKTRLRDLAAREGELARHASHIIACGHAWVQLQGNKGQGKRSPDGQFLYIQSAAPPALRQTTTPQLVTEVGYNQKAEDLKQCAKDYYECSDGKIKTVLTIDLPYADAADRTAAFCLYRGPNRIFKNEAFRDAQGRTTDCTLPLLLSDFIPNNVLRRLSPQVRAQVKQSNLDLPARLLCEFLEDSERLQAQVDAEKKERDARPPKKRKAMHVQWDSDVEKAEDEDKTHSSDPSSSSGSDSMYDDGGHALR</sequence>
<feature type="compositionally biased region" description="Basic and acidic residues" evidence="1">
    <location>
        <begin position="408"/>
        <end position="420"/>
    </location>
</feature>
<reference evidence="2" key="1">
    <citation type="journal article" date="2020" name="Phytopathology">
        <title>Genome sequence of the chestnut blight fungus Cryphonectria parasitica EP155: A fundamental resource for an archetypical invasive plant pathogen.</title>
        <authorList>
            <person name="Crouch J.A."/>
            <person name="Dawe A."/>
            <person name="Aerts A."/>
            <person name="Barry K."/>
            <person name="Churchill A.C.L."/>
            <person name="Grimwood J."/>
            <person name="Hillman B."/>
            <person name="Milgroom M.G."/>
            <person name="Pangilinan J."/>
            <person name="Smith M."/>
            <person name="Salamov A."/>
            <person name="Schmutz J."/>
            <person name="Yadav J."/>
            <person name="Grigoriev I.V."/>
            <person name="Nuss D."/>
        </authorList>
    </citation>
    <scope>NUCLEOTIDE SEQUENCE</scope>
    <source>
        <strain evidence="2">EP155</strain>
    </source>
</reference>
<dbReference type="EMBL" id="MU032345">
    <property type="protein sequence ID" value="KAF3768444.1"/>
    <property type="molecule type" value="Genomic_DNA"/>
</dbReference>
<accession>A0A9P4Y7L5</accession>